<dbReference type="FunFam" id="2.20.25.80:FF:000003">
    <property type="entry name" value="WRKY transcription factor 57"/>
    <property type="match status" value="1"/>
</dbReference>
<gene>
    <name evidence="8" type="ORF">Bca52824_067910</name>
</gene>
<feature type="compositionally biased region" description="Polar residues" evidence="6">
    <location>
        <begin position="34"/>
        <end position="50"/>
    </location>
</feature>
<evidence type="ECO:0000256" key="6">
    <source>
        <dbReference type="SAM" id="MobiDB-lite"/>
    </source>
</evidence>
<feature type="domain" description="WRKY" evidence="7">
    <location>
        <begin position="73"/>
        <end position="138"/>
    </location>
</feature>
<name>A0A8X7QS08_BRACI</name>
<keyword evidence="4" id="KW-0804">Transcription</keyword>
<dbReference type="InterPro" id="IPR003657">
    <property type="entry name" value="WRKY_dom"/>
</dbReference>
<dbReference type="SMART" id="SM00774">
    <property type="entry name" value="WRKY"/>
    <property type="match status" value="1"/>
</dbReference>
<dbReference type="GO" id="GO:0003700">
    <property type="term" value="F:DNA-binding transcription factor activity"/>
    <property type="evidence" value="ECO:0007669"/>
    <property type="project" value="InterPro"/>
</dbReference>
<protein>
    <recommendedName>
        <fullName evidence="7">WRKY domain-containing protein</fullName>
    </recommendedName>
</protein>
<keyword evidence="9" id="KW-1185">Reference proteome</keyword>
<dbReference type="Gene3D" id="2.20.25.80">
    <property type="entry name" value="WRKY domain"/>
    <property type="match status" value="1"/>
</dbReference>
<evidence type="ECO:0000313" key="8">
    <source>
        <dbReference type="EMBL" id="KAG2273355.1"/>
    </source>
</evidence>
<proteinExistence type="predicted"/>
<dbReference type="AlphaFoldDB" id="A0A8X7QS08"/>
<dbReference type="GO" id="GO:0043565">
    <property type="term" value="F:sequence-specific DNA binding"/>
    <property type="evidence" value="ECO:0007669"/>
    <property type="project" value="InterPro"/>
</dbReference>
<keyword evidence="5" id="KW-0539">Nucleus</keyword>
<dbReference type="InterPro" id="IPR036576">
    <property type="entry name" value="WRKY_dom_sf"/>
</dbReference>
<dbReference type="PROSITE" id="PS50811">
    <property type="entry name" value="WRKY"/>
    <property type="match status" value="1"/>
</dbReference>
<keyword evidence="3" id="KW-0238">DNA-binding</keyword>
<comment type="subcellular location">
    <subcellularLocation>
        <location evidence="1">Nucleus</location>
    </subcellularLocation>
</comment>
<evidence type="ECO:0000256" key="2">
    <source>
        <dbReference type="ARBA" id="ARBA00023015"/>
    </source>
</evidence>
<keyword evidence="2" id="KW-0805">Transcription regulation</keyword>
<comment type="caution">
    <text evidence="8">The sequence shown here is derived from an EMBL/GenBank/DDBJ whole genome shotgun (WGS) entry which is preliminary data.</text>
</comment>
<dbReference type="InterPro" id="IPR044810">
    <property type="entry name" value="WRKY_plant"/>
</dbReference>
<evidence type="ECO:0000256" key="3">
    <source>
        <dbReference type="ARBA" id="ARBA00023125"/>
    </source>
</evidence>
<evidence type="ECO:0000256" key="1">
    <source>
        <dbReference type="ARBA" id="ARBA00004123"/>
    </source>
</evidence>
<feature type="region of interest" description="Disordered" evidence="6">
    <location>
        <begin position="34"/>
        <end position="66"/>
    </location>
</feature>
<dbReference type="PANTHER" id="PTHR31221">
    <property type="entry name" value="WRKY TRANSCRIPTION FACTOR PROTEIN 1-RELATED"/>
    <property type="match status" value="1"/>
</dbReference>
<evidence type="ECO:0000259" key="7">
    <source>
        <dbReference type="PROSITE" id="PS50811"/>
    </source>
</evidence>
<dbReference type="Proteomes" id="UP000886595">
    <property type="component" value="Unassembled WGS sequence"/>
</dbReference>
<dbReference type="Pfam" id="PF03106">
    <property type="entry name" value="WRKY"/>
    <property type="match status" value="1"/>
</dbReference>
<dbReference type="PANTHER" id="PTHR31221:SF160">
    <property type="entry name" value="WRKY TRANSCRIPTION FACTOR 45-RELATED"/>
    <property type="match status" value="1"/>
</dbReference>
<sequence>MLPLHRTRRGEQDMEDRSCQVLFPSSLVDHRLSGDQTQINTSSSLPQRNTNQEEKHKSKKKERDARFAFQTRSQVDILDDGYRWRKYGQKAVKNNPFPRSYYKCTEKGCRVKKQVQRLSGDEGVVVTTYQGVHTHPVDTPSDNFHHILTQMHIFPPF</sequence>
<reference evidence="8 9" key="1">
    <citation type="submission" date="2020-02" db="EMBL/GenBank/DDBJ databases">
        <authorList>
            <person name="Ma Q."/>
            <person name="Huang Y."/>
            <person name="Song X."/>
            <person name="Pei D."/>
        </authorList>
    </citation>
    <scope>NUCLEOTIDE SEQUENCE [LARGE SCALE GENOMIC DNA]</scope>
    <source>
        <strain evidence="8">Sxm20200214</strain>
        <tissue evidence="8">Leaf</tissue>
    </source>
</reference>
<accession>A0A8X7QS08</accession>
<feature type="compositionally biased region" description="Basic and acidic residues" evidence="6">
    <location>
        <begin position="51"/>
        <end position="66"/>
    </location>
</feature>
<dbReference type="EMBL" id="JAAMPC010000013">
    <property type="protein sequence ID" value="KAG2273355.1"/>
    <property type="molecule type" value="Genomic_DNA"/>
</dbReference>
<dbReference type="GO" id="GO:0005634">
    <property type="term" value="C:nucleus"/>
    <property type="evidence" value="ECO:0007669"/>
    <property type="project" value="UniProtKB-SubCell"/>
</dbReference>
<evidence type="ECO:0000313" key="9">
    <source>
        <dbReference type="Proteomes" id="UP000886595"/>
    </source>
</evidence>
<dbReference type="OrthoDB" id="1915472at2759"/>
<dbReference type="SUPFAM" id="SSF118290">
    <property type="entry name" value="WRKY DNA-binding domain"/>
    <property type="match status" value="1"/>
</dbReference>
<evidence type="ECO:0000256" key="4">
    <source>
        <dbReference type="ARBA" id="ARBA00023163"/>
    </source>
</evidence>
<evidence type="ECO:0000256" key="5">
    <source>
        <dbReference type="ARBA" id="ARBA00023242"/>
    </source>
</evidence>
<organism evidence="8 9">
    <name type="scientific">Brassica carinata</name>
    <name type="common">Ethiopian mustard</name>
    <name type="synonym">Abyssinian cabbage</name>
    <dbReference type="NCBI Taxonomy" id="52824"/>
    <lineage>
        <taxon>Eukaryota</taxon>
        <taxon>Viridiplantae</taxon>
        <taxon>Streptophyta</taxon>
        <taxon>Embryophyta</taxon>
        <taxon>Tracheophyta</taxon>
        <taxon>Spermatophyta</taxon>
        <taxon>Magnoliopsida</taxon>
        <taxon>eudicotyledons</taxon>
        <taxon>Gunneridae</taxon>
        <taxon>Pentapetalae</taxon>
        <taxon>rosids</taxon>
        <taxon>malvids</taxon>
        <taxon>Brassicales</taxon>
        <taxon>Brassicaceae</taxon>
        <taxon>Brassiceae</taxon>
        <taxon>Brassica</taxon>
    </lineage>
</organism>